<sequence length="151" mass="16623">MPSLDLDAFFAEHIPLTRAMQLRLERWDDDGLLLSAPLAPNVNDKGTAFAGSLSSIITLSGWALTTLILHEAGETDAQVAVGRAELDYRRPVRERLLARCPRPAPEAVAAFLAGYRERGKSHWKLQAEILSGGEPAVRLLGSFHAWRPRAE</sequence>
<comment type="caution">
    <text evidence="2">The sequence shown here is derived from an EMBL/GenBank/DDBJ whole genome shotgun (WGS) entry which is preliminary data.</text>
</comment>
<dbReference type="Proteomes" id="UP000246569">
    <property type="component" value="Unassembled WGS sequence"/>
</dbReference>
<accession>A0A317MRR8</accession>
<dbReference type="Gene3D" id="3.10.129.10">
    <property type="entry name" value="Hotdog Thioesterase"/>
    <property type="match status" value="1"/>
</dbReference>
<evidence type="ECO:0000259" key="1">
    <source>
        <dbReference type="Pfam" id="PF09500"/>
    </source>
</evidence>
<keyword evidence="3" id="KW-1185">Reference proteome</keyword>
<proteinExistence type="predicted"/>
<dbReference type="SUPFAM" id="SSF54637">
    <property type="entry name" value="Thioesterase/thiol ester dehydrase-isomerase"/>
    <property type="match status" value="1"/>
</dbReference>
<dbReference type="RefSeq" id="WP_170123670.1">
    <property type="nucleotide sequence ID" value="NZ_QGTJ01000012.1"/>
</dbReference>
<dbReference type="NCBIfam" id="TIGR02447">
    <property type="entry name" value="yiiD_Cterm"/>
    <property type="match status" value="1"/>
</dbReference>
<evidence type="ECO:0000313" key="3">
    <source>
        <dbReference type="Proteomes" id="UP000246569"/>
    </source>
</evidence>
<dbReference type="InterPro" id="IPR012660">
    <property type="entry name" value="YiiD_C"/>
</dbReference>
<reference evidence="2 3" key="1">
    <citation type="submission" date="2018-05" db="EMBL/GenBank/DDBJ databases">
        <title>Genomic Encyclopedia of Type Strains, Phase IV (KMG-IV): sequencing the most valuable type-strain genomes for metagenomic binning, comparative biology and taxonomic classification.</title>
        <authorList>
            <person name="Goeker M."/>
        </authorList>
    </citation>
    <scope>NUCLEOTIDE SEQUENCE [LARGE SCALE GENOMIC DNA]</scope>
    <source>
        <strain evidence="2 3">DSM 23606</strain>
    </source>
</reference>
<name>A0A317MRR8_9GAMM</name>
<dbReference type="EMBL" id="QGTJ01000012">
    <property type="protein sequence ID" value="PWV59103.1"/>
    <property type="molecule type" value="Genomic_DNA"/>
</dbReference>
<feature type="domain" description="Thioesterase putative" evidence="1">
    <location>
        <begin position="6"/>
        <end position="144"/>
    </location>
</feature>
<protein>
    <submittedName>
        <fullName evidence="2">Thioesterase domain-containing protein</fullName>
    </submittedName>
</protein>
<dbReference type="InterPro" id="IPR029069">
    <property type="entry name" value="HotDog_dom_sf"/>
</dbReference>
<gene>
    <name evidence="2" type="ORF">C7443_112102</name>
</gene>
<organism evidence="2 3">
    <name type="scientific">Plasticicumulans acidivorans</name>
    <dbReference type="NCBI Taxonomy" id="886464"/>
    <lineage>
        <taxon>Bacteria</taxon>
        <taxon>Pseudomonadati</taxon>
        <taxon>Pseudomonadota</taxon>
        <taxon>Gammaproteobacteria</taxon>
        <taxon>Candidatus Competibacteraceae</taxon>
        <taxon>Plasticicumulans</taxon>
    </lineage>
</organism>
<evidence type="ECO:0000313" key="2">
    <source>
        <dbReference type="EMBL" id="PWV59103.1"/>
    </source>
</evidence>
<dbReference type="Pfam" id="PF09500">
    <property type="entry name" value="YiiD_C"/>
    <property type="match status" value="1"/>
</dbReference>
<dbReference type="AlphaFoldDB" id="A0A317MRR8"/>